<name>A0ABS0PFG7_9BRAD</name>
<dbReference type="EMBL" id="JACEGD010000068">
    <property type="protein sequence ID" value="MBH5392054.1"/>
    <property type="molecule type" value="Genomic_DNA"/>
</dbReference>
<dbReference type="InterPro" id="IPR001753">
    <property type="entry name" value="Enoyl-CoA_hydra/iso"/>
</dbReference>
<evidence type="ECO:0000313" key="3">
    <source>
        <dbReference type="EMBL" id="MBH5392054.1"/>
    </source>
</evidence>
<dbReference type="SUPFAM" id="SSF52096">
    <property type="entry name" value="ClpP/crotonase"/>
    <property type="match status" value="1"/>
</dbReference>
<reference evidence="3 4" key="1">
    <citation type="submission" date="2020-07" db="EMBL/GenBank/DDBJ databases">
        <title>Bradyrhizobium diversity isolated from nodules of indigenous legumes of Western Australia.</title>
        <authorList>
            <person name="Klepa M.S."/>
        </authorList>
    </citation>
    <scope>NUCLEOTIDE SEQUENCE [LARGE SCALE GENOMIC DNA]</scope>
    <source>
        <strain evidence="3 4">CNPSo 4019</strain>
    </source>
</reference>
<dbReference type="PROSITE" id="PS00166">
    <property type="entry name" value="ENOYL_COA_HYDRATASE"/>
    <property type="match status" value="1"/>
</dbReference>
<dbReference type="PANTHER" id="PTHR11941">
    <property type="entry name" value="ENOYL-COA HYDRATASE-RELATED"/>
    <property type="match status" value="1"/>
</dbReference>
<evidence type="ECO:0000313" key="4">
    <source>
        <dbReference type="Proteomes" id="UP001194539"/>
    </source>
</evidence>
<keyword evidence="4" id="KW-1185">Reference proteome</keyword>
<dbReference type="CDD" id="cd06558">
    <property type="entry name" value="crotonase-like"/>
    <property type="match status" value="1"/>
</dbReference>
<proteinExistence type="inferred from homology"/>
<evidence type="ECO:0000256" key="2">
    <source>
        <dbReference type="RuleBase" id="RU003707"/>
    </source>
</evidence>
<dbReference type="PANTHER" id="PTHR11941:SF54">
    <property type="entry name" value="ENOYL-COA HYDRATASE, MITOCHONDRIAL"/>
    <property type="match status" value="1"/>
</dbReference>
<comment type="caution">
    <text evidence="3">The sequence shown here is derived from an EMBL/GenBank/DDBJ whole genome shotgun (WGS) entry which is preliminary data.</text>
</comment>
<comment type="similarity">
    <text evidence="1 2">Belongs to the enoyl-CoA hydratase/isomerase family.</text>
</comment>
<dbReference type="Proteomes" id="UP001194539">
    <property type="component" value="Unassembled WGS sequence"/>
</dbReference>
<dbReference type="RefSeq" id="WP_197969583.1">
    <property type="nucleotide sequence ID" value="NZ_JACEGD010000068.1"/>
</dbReference>
<protein>
    <submittedName>
        <fullName evidence="3">Enoyl-CoA hydratase/isomerase family protein</fullName>
    </submittedName>
</protein>
<dbReference type="Gene3D" id="3.90.226.10">
    <property type="entry name" value="2-enoyl-CoA Hydratase, Chain A, domain 1"/>
    <property type="match status" value="1"/>
</dbReference>
<accession>A0ABS0PFG7</accession>
<evidence type="ECO:0000256" key="1">
    <source>
        <dbReference type="ARBA" id="ARBA00005254"/>
    </source>
</evidence>
<organism evidence="3 4">
    <name type="scientific">Bradyrhizobium diversitatis</name>
    <dbReference type="NCBI Taxonomy" id="2755406"/>
    <lineage>
        <taxon>Bacteria</taxon>
        <taxon>Pseudomonadati</taxon>
        <taxon>Pseudomonadota</taxon>
        <taxon>Alphaproteobacteria</taxon>
        <taxon>Hyphomicrobiales</taxon>
        <taxon>Nitrobacteraceae</taxon>
        <taxon>Bradyrhizobium</taxon>
    </lineage>
</organism>
<dbReference type="InterPro" id="IPR029045">
    <property type="entry name" value="ClpP/crotonase-like_dom_sf"/>
</dbReference>
<gene>
    <name evidence="3" type="ORF">H1B27_38245</name>
</gene>
<dbReference type="Pfam" id="PF00378">
    <property type="entry name" value="ECH_1"/>
    <property type="match status" value="1"/>
</dbReference>
<dbReference type="InterPro" id="IPR018376">
    <property type="entry name" value="Enoyl-CoA_hyd/isom_CS"/>
</dbReference>
<sequence>MSGQIIIEQHAAVAVLTMNKPERRNALGTESVRALSAALRQCDRNEEINAIVLTGCEPAFCAGSDLKELGGLSVEDMCEHEAVTARVVREIPMLGAPVVAAVEGYALGGGFGLALACDVIISAANVKWKMPEVRNGWLPPWGLIPVIAKVGPARARLLTWGIYEVDGVEAFRLGLVEQLCEPGRARETAIRTAERLAALPRGSARSTKRYFQQFIVPDCERLDAEAGRIFADDARSEASQATLARFAAKA</sequence>